<dbReference type="Proteomes" id="UP001175227">
    <property type="component" value="Unassembled WGS sequence"/>
</dbReference>
<evidence type="ECO:0000313" key="3">
    <source>
        <dbReference type="Proteomes" id="UP001175227"/>
    </source>
</evidence>
<dbReference type="PROSITE" id="PS50181">
    <property type="entry name" value="FBOX"/>
    <property type="match status" value="1"/>
</dbReference>
<protein>
    <recommendedName>
        <fullName evidence="1">F-box domain-containing protein</fullName>
    </recommendedName>
</protein>
<dbReference type="Gene3D" id="1.20.1280.50">
    <property type="match status" value="1"/>
</dbReference>
<dbReference type="SUPFAM" id="SSF81383">
    <property type="entry name" value="F-box domain"/>
    <property type="match status" value="1"/>
</dbReference>
<keyword evidence="3" id="KW-1185">Reference proteome</keyword>
<dbReference type="SUPFAM" id="SSF52047">
    <property type="entry name" value="RNI-like"/>
    <property type="match status" value="1"/>
</dbReference>
<evidence type="ECO:0000313" key="2">
    <source>
        <dbReference type="EMBL" id="KAK0460812.1"/>
    </source>
</evidence>
<evidence type="ECO:0000259" key="1">
    <source>
        <dbReference type="PROSITE" id="PS50181"/>
    </source>
</evidence>
<dbReference type="Pfam" id="PF12937">
    <property type="entry name" value="F-box-like"/>
    <property type="match status" value="1"/>
</dbReference>
<feature type="domain" description="F-box" evidence="1">
    <location>
        <begin position="79"/>
        <end position="132"/>
    </location>
</feature>
<dbReference type="AlphaFoldDB" id="A0AA39TJ55"/>
<sequence>MDTPCAKSQFDAIHPYFPSVNPIELLRSGFSSFNIAQVSIANDITCLEHELRLIEPLLLKIRDRRDRILQDIACYKSLRTPIRRLPREVLLQIFAHLSSQSSDICDGPWILGQVCSTWRMISMSYPSLWTKICISSCGSSALLHEYSSLSHHLPIQLVVDCDSRYGLDRLHGLSPYSQRWSSLDLNASPEHVSELLSSISLPLSRLTTVKIDVCGEYEPPHHHRIADSNPFSSSPITEATLHRLPYSYLPINVRMLQRFRVCSYDPTEIHSIFSNTQHLIEIAITMCLPLRHLNIVPPWPITYSPVVHTSLRQLSFVLTWEKNPRITKIPQTMNYITLPALNELRLLTTQKQPSPEIFPTTMHSIEYSRIVNLLHRSRCHLTDLTISIPVPVDSFLNPVLRQCPALEKLDIFVDASTASGVFRVLNLTKGKVPNLKKLRVADAPYRGGGSALLLQGDAFLEMVQSRFGANSHLETLQLSLTLKMTWLQHKKLIPIARDSPLRDLVKMKEEGLNVELLFNLRDCLVAGEASTAFFGSS</sequence>
<comment type="caution">
    <text evidence="2">The sequence shown here is derived from an EMBL/GenBank/DDBJ whole genome shotgun (WGS) entry which is preliminary data.</text>
</comment>
<accession>A0AA39TJ55</accession>
<organism evidence="2 3">
    <name type="scientific">Armillaria novae-zelandiae</name>
    <dbReference type="NCBI Taxonomy" id="153914"/>
    <lineage>
        <taxon>Eukaryota</taxon>
        <taxon>Fungi</taxon>
        <taxon>Dikarya</taxon>
        <taxon>Basidiomycota</taxon>
        <taxon>Agaricomycotina</taxon>
        <taxon>Agaricomycetes</taxon>
        <taxon>Agaricomycetidae</taxon>
        <taxon>Agaricales</taxon>
        <taxon>Marasmiineae</taxon>
        <taxon>Physalacriaceae</taxon>
        <taxon>Armillaria</taxon>
    </lineage>
</organism>
<dbReference type="InterPro" id="IPR036047">
    <property type="entry name" value="F-box-like_dom_sf"/>
</dbReference>
<proteinExistence type="predicted"/>
<dbReference type="EMBL" id="JAUEPR010000163">
    <property type="protein sequence ID" value="KAK0460812.1"/>
    <property type="molecule type" value="Genomic_DNA"/>
</dbReference>
<gene>
    <name evidence="2" type="ORF">IW261DRAFT_275905</name>
</gene>
<dbReference type="InterPro" id="IPR001810">
    <property type="entry name" value="F-box_dom"/>
</dbReference>
<reference evidence="2" key="1">
    <citation type="submission" date="2023-06" db="EMBL/GenBank/DDBJ databases">
        <authorList>
            <consortium name="Lawrence Berkeley National Laboratory"/>
            <person name="Ahrendt S."/>
            <person name="Sahu N."/>
            <person name="Indic B."/>
            <person name="Wong-Bajracharya J."/>
            <person name="Merenyi Z."/>
            <person name="Ke H.-M."/>
            <person name="Monk M."/>
            <person name="Kocsube S."/>
            <person name="Drula E."/>
            <person name="Lipzen A."/>
            <person name="Balint B."/>
            <person name="Henrissat B."/>
            <person name="Andreopoulos B."/>
            <person name="Martin F.M."/>
            <person name="Harder C.B."/>
            <person name="Rigling D."/>
            <person name="Ford K.L."/>
            <person name="Foster G.D."/>
            <person name="Pangilinan J."/>
            <person name="Papanicolaou A."/>
            <person name="Barry K."/>
            <person name="LaButti K."/>
            <person name="Viragh M."/>
            <person name="Koriabine M."/>
            <person name="Yan M."/>
            <person name="Riley R."/>
            <person name="Champramary S."/>
            <person name="Plett K.L."/>
            <person name="Tsai I.J."/>
            <person name="Slot J."/>
            <person name="Sipos G."/>
            <person name="Plett J."/>
            <person name="Nagy L.G."/>
            <person name="Grigoriev I.V."/>
        </authorList>
    </citation>
    <scope>NUCLEOTIDE SEQUENCE</scope>
    <source>
        <strain evidence="2">ICMP 16352</strain>
    </source>
</reference>
<name>A0AA39TJ55_9AGAR</name>